<name>A0ACA9NRA8_9GLOM</name>
<proteinExistence type="predicted"/>
<dbReference type="EMBL" id="CAJVPW010016547">
    <property type="protein sequence ID" value="CAG8670790.1"/>
    <property type="molecule type" value="Genomic_DNA"/>
</dbReference>
<dbReference type="Proteomes" id="UP000789366">
    <property type="component" value="Unassembled WGS sequence"/>
</dbReference>
<sequence length="81" mass="9562">MSTERNKAQSLVEDLYEKLKINHTVPDDIKESLNRNYDDDGDGNFFQELEENFIQINTNKESKITLYIKLKEIKLNNDPLE</sequence>
<evidence type="ECO:0000313" key="1">
    <source>
        <dbReference type="EMBL" id="CAG8670790.1"/>
    </source>
</evidence>
<organism evidence="1 2">
    <name type="scientific">Cetraspora pellucida</name>
    <dbReference type="NCBI Taxonomy" id="1433469"/>
    <lineage>
        <taxon>Eukaryota</taxon>
        <taxon>Fungi</taxon>
        <taxon>Fungi incertae sedis</taxon>
        <taxon>Mucoromycota</taxon>
        <taxon>Glomeromycotina</taxon>
        <taxon>Glomeromycetes</taxon>
        <taxon>Diversisporales</taxon>
        <taxon>Gigasporaceae</taxon>
        <taxon>Cetraspora</taxon>
    </lineage>
</organism>
<protein>
    <submittedName>
        <fullName evidence="1">15605_t:CDS:1</fullName>
    </submittedName>
</protein>
<feature type="non-terminal residue" evidence="1">
    <location>
        <position position="81"/>
    </location>
</feature>
<accession>A0ACA9NRA8</accession>
<evidence type="ECO:0000313" key="2">
    <source>
        <dbReference type="Proteomes" id="UP000789366"/>
    </source>
</evidence>
<keyword evidence="2" id="KW-1185">Reference proteome</keyword>
<reference evidence="1" key="1">
    <citation type="submission" date="2021-06" db="EMBL/GenBank/DDBJ databases">
        <authorList>
            <person name="Kallberg Y."/>
            <person name="Tangrot J."/>
            <person name="Rosling A."/>
        </authorList>
    </citation>
    <scope>NUCLEOTIDE SEQUENCE</scope>
    <source>
        <strain evidence="1">28 12/20/2015</strain>
    </source>
</reference>
<gene>
    <name evidence="1" type="ORF">SPELUC_LOCUS9650</name>
</gene>
<comment type="caution">
    <text evidence="1">The sequence shown here is derived from an EMBL/GenBank/DDBJ whole genome shotgun (WGS) entry which is preliminary data.</text>
</comment>